<dbReference type="Proteomes" id="UP000073604">
    <property type="component" value="Chromosome"/>
</dbReference>
<dbReference type="InterPro" id="IPR027417">
    <property type="entry name" value="P-loop_NTPase"/>
</dbReference>
<dbReference type="GeneID" id="27139476"/>
<keyword evidence="2" id="KW-1185">Reference proteome</keyword>
<gene>
    <name evidence="1" type="ORF">A0127_02980</name>
</gene>
<sequence>MRLSRFIDSVPENGVLTVVARGPDSNGDVIGIKLLKELIRRGESVFVVLYEPLLVFKSNLEREGVPLEKTLSENFIVFDVFGSFKGIERDLPYVYQLKGYLDDGVFVTKYSDFVRALSGRISTRRIWLFSYLSSGVCKLFKNPKKTYQLIWSTKAGVADKIPDIRAILVYDSTDCPEIENFIYTLSDIVVEVLRDNFERRAYITKGLEPAVFNPFEGGEND</sequence>
<evidence type="ECO:0000313" key="2">
    <source>
        <dbReference type="Proteomes" id="UP000073604"/>
    </source>
</evidence>
<organism evidence="1 2">
    <name type="scientific">Thermococcus peptonophilus</name>
    <dbReference type="NCBI Taxonomy" id="53952"/>
    <lineage>
        <taxon>Archaea</taxon>
        <taxon>Methanobacteriati</taxon>
        <taxon>Methanobacteriota</taxon>
        <taxon>Thermococci</taxon>
        <taxon>Thermococcales</taxon>
        <taxon>Thermococcaceae</taxon>
        <taxon>Thermococcus</taxon>
    </lineage>
</organism>
<dbReference type="AlphaFoldDB" id="A0A142CTU9"/>
<name>A0A142CTU9_9EURY</name>
<protein>
    <recommendedName>
        <fullName evidence="3">KaiC-like domain-containing protein</fullName>
    </recommendedName>
</protein>
<accession>A0A142CTU9</accession>
<dbReference type="OrthoDB" id="96080at2157"/>
<evidence type="ECO:0000313" key="1">
    <source>
        <dbReference type="EMBL" id="AMQ18201.1"/>
    </source>
</evidence>
<dbReference type="Gene3D" id="3.40.50.300">
    <property type="entry name" value="P-loop containing nucleotide triphosphate hydrolases"/>
    <property type="match status" value="1"/>
</dbReference>
<evidence type="ECO:0008006" key="3">
    <source>
        <dbReference type="Google" id="ProtNLM"/>
    </source>
</evidence>
<dbReference type="KEGG" id="tpep:A0127_02980"/>
<dbReference type="RefSeq" id="WP_062387782.1">
    <property type="nucleotide sequence ID" value="NZ_CP014750.1"/>
</dbReference>
<reference evidence="2" key="1">
    <citation type="submission" date="2016-03" db="EMBL/GenBank/DDBJ databases">
        <authorList>
            <person name="Oger P.M."/>
        </authorList>
    </citation>
    <scope>NUCLEOTIDE SEQUENCE [LARGE SCALE GENOMIC DNA]</scope>
    <source>
        <strain evidence="2">OG-1</strain>
    </source>
</reference>
<proteinExistence type="predicted"/>
<dbReference type="EMBL" id="CP014750">
    <property type="protein sequence ID" value="AMQ18201.1"/>
    <property type="molecule type" value="Genomic_DNA"/>
</dbReference>
<dbReference type="STRING" id="53952.A0127_02980"/>